<dbReference type="InterPro" id="IPR037066">
    <property type="entry name" value="Plug_dom_sf"/>
</dbReference>
<evidence type="ECO:0000256" key="3">
    <source>
        <dbReference type="ARBA" id="ARBA00023237"/>
    </source>
</evidence>
<dbReference type="AlphaFoldDB" id="D5EMN6"/>
<keyword evidence="4" id="KW-0798">TonB box</keyword>
<reference evidence="8 9" key="1">
    <citation type="journal article" date="2010" name="Stand. Genomic Sci.">
        <title>Complete genome sequence of Coraliomargarita akajimensis type strain (04OKA010-24).</title>
        <authorList>
            <person name="Mavromatis K."/>
            <person name="Abt B."/>
            <person name="Brambilla E."/>
            <person name="Lapidus A."/>
            <person name="Copeland A."/>
            <person name="Deshpande S."/>
            <person name="Nolan M."/>
            <person name="Lucas S."/>
            <person name="Tice H."/>
            <person name="Cheng J.F."/>
            <person name="Han C."/>
            <person name="Detter J.C."/>
            <person name="Woyke T."/>
            <person name="Goodwin L."/>
            <person name="Pitluck S."/>
            <person name="Held B."/>
            <person name="Brettin T."/>
            <person name="Tapia R."/>
            <person name="Ivanova N."/>
            <person name="Mikhailova N."/>
            <person name="Pati A."/>
            <person name="Liolios K."/>
            <person name="Chen A."/>
            <person name="Palaniappan K."/>
            <person name="Land M."/>
            <person name="Hauser L."/>
            <person name="Chang Y.J."/>
            <person name="Jeffries C.D."/>
            <person name="Rohde M."/>
            <person name="Goker M."/>
            <person name="Bristow J."/>
            <person name="Eisen J.A."/>
            <person name="Markowitz V."/>
            <person name="Hugenholtz P."/>
            <person name="Klenk H.P."/>
            <person name="Kyrpides N.C."/>
        </authorList>
    </citation>
    <scope>NUCLEOTIDE SEQUENCE [LARGE SCALE GENOMIC DNA]</scope>
    <source>
        <strain evidence="9">DSM 45221 / IAM 15411 / JCM 23193 / KCTC 12865</strain>
    </source>
</reference>
<dbReference type="SUPFAM" id="SSF49464">
    <property type="entry name" value="Carboxypeptidase regulatory domain-like"/>
    <property type="match status" value="1"/>
</dbReference>
<dbReference type="Gene3D" id="2.40.170.20">
    <property type="entry name" value="TonB-dependent receptor, beta-barrel domain"/>
    <property type="match status" value="1"/>
</dbReference>
<dbReference type="STRING" id="583355.Caka_2259"/>
<comment type="subcellular location">
    <subcellularLocation>
        <location evidence="1 4">Cell outer membrane</location>
    </subcellularLocation>
</comment>
<organism evidence="8 9">
    <name type="scientific">Coraliomargarita akajimensis (strain DSM 45221 / IAM 15411 / JCM 23193 / KCTC 12865 / 04OKA010-24)</name>
    <dbReference type="NCBI Taxonomy" id="583355"/>
    <lineage>
        <taxon>Bacteria</taxon>
        <taxon>Pseudomonadati</taxon>
        <taxon>Verrucomicrobiota</taxon>
        <taxon>Opitutia</taxon>
        <taxon>Puniceicoccales</taxon>
        <taxon>Coraliomargaritaceae</taxon>
        <taxon>Coraliomargarita</taxon>
    </lineage>
</organism>
<accession>D5EMN6</accession>
<feature type="domain" description="TonB-dependent receptor-like beta-barrel" evidence="6">
    <location>
        <begin position="556"/>
        <end position="1113"/>
    </location>
</feature>
<evidence type="ECO:0000256" key="1">
    <source>
        <dbReference type="ARBA" id="ARBA00004442"/>
    </source>
</evidence>
<dbReference type="Pfam" id="PF00593">
    <property type="entry name" value="TonB_dep_Rec_b-barrel"/>
    <property type="match status" value="1"/>
</dbReference>
<dbReference type="GO" id="GO:0009279">
    <property type="term" value="C:cell outer membrane"/>
    <property type="evidence" value="ECO:0007669"/>
    <property type="project" value="UniProtKB-SubCell"/>
</dbReference>
<keyword evidence="3" id="KW-0998">Cell outer membrane</keyword>
<dbReference type="eggNOG" id="COG4771">
    <property type="taxonomic scope" value="Bacteria"/>
</dbReference>
<proteinExistence type="inferred from homology"/>
<keyword evidence="2 4" id="KW-0472">Membrane</keyword>
<dbReference type="Gene3D" id="2.170.130.10">
    <property type="entry name" value="TonB-dependent receptor, plug domain"/>
    <property type="match status" value="1"/>
</dbReference>
<dbReference type="EMBL" id="CP001998">
    <property type="protein sequence ID" value="ADE55276.1"/>
    <property type="molecule type" value="Genomic_DNA"/>
</dbReference>
<dbReference type="RefSeq" id="WP_013043998.1">
    <property type="nucleotide sequence ID" value="NC_014008.1"/>
</dbReference>
<evidence type="ECO:0000256" key="2">
    <source>
        <dbReference type="ARBA" id="ARBA00023136"/>
    </source>
</evidence>
<evidence type="ECO:0000259" key="6">
    <source>
        <dbReference type="Pfam" id="PF00593"/>
    </source>
</evidence>
<evidence type="ECO:0000313" key="8">
    <source>
        <dbReference type="EMBL" id="ADE55276.1"/>
    </source>
</evidence>
<keyword evidence="9" id="KW-1185">Reference proteome</keyword>
<dbReference type="KEGG" id="caa:Caka_2259"/>
<keyword evidence="5" id="KW-0732">Signal</keyword>
<feature type="chain" id="PRO_5003071593" evidence="5">
    <location>
        <begin position="26"/>
        <end position="1156"/>
    </location>
</feature>
<dbReference type="eggNOG" id="COG1629">
    <property type="taxonomic scope" value="Bacteria"/>
</dbReference>
<gene>
    <name evidence="8" type="ordered locus">Caka_2259</name>
</gene>
<keyword evidence="8" id="KW-0675">Receptor</keyword>
<dbReference type="Proteomes" id="UP000000925">
    <property type="component" value="Chromosome"/>
</dbReference>
<feature type="signal peptide" evidence="5">
    <location>
        <begin position="1"/>
        <end position="25"/>
    </location>
</feature>
<dbReference type="Gene3D" id="2.60.40.1120">
    <property type="entry name" value="Carboxypeptidase-like, regulatory domain"/>
    <property type="match status" value="1"/>
</dbReference>
<dbReference type="InterPro" id="IPR008969">
    <property type="entry name" value="CarboxyPept-like_regulatory"/>
</dbReference>
<evidence type="ECO:0000313" key="9">
    <source>
        <dbReference type="Proteomes" id="UP000000925"/>
    </source>
</evidence>
<sequence>MTHKRPTTLLLIFATCIVCGQFAHALKFDIPKEFEDEAEARKAAEEADRTEEIESIYEGKAETQEGSAMTFAGGEGSQAAESAAVQADELNEAGFAEFDPDASSAEDVLGAQGMISGQVFDKESQAPVSGVVVMIEGTDVATVTDGQGNYSLGPADAGLVTLSFVKTGYIEAKVTEYEIAAGETKEFSFALPPRPTEMSDEVYEMQDFVVTADEANEMMLKLDLMMNSDALLNVMSSEDFSKYAASDISDAVKRVSGVSVEGGRYATVRGLGDRYVTTTLNGLPIASPDPDRLAVQLDLFPTALIDTIKVTKTFTPDQIGTSTGGIDMQTKTVPDEFFVNASVKVGYNTNATGNDKFLTNDRGQSGDRWANGAKDRGFPESSKQFPADLGKRIWTVTPTVPPILEDFFVTPAQYAQAVQEAEAITDTLGRANHTYGEAPGPDYSVKASLGDSFQATDKLRVGYIAGLNHSQKYEMVEDAYYFRSASETSGAFALSPNNFVNPGVARGYHEGTRTVSKSTSVFSWALGAGAELGEDHTFSVNYLDLNVAEDENSRLDATGVGNGRYYQAPFRDNWDPEFGTPTYDSNGDGVADTVASTDYQINETLHYTERELKSLQLFGTHRFDLTQSVPYGELEFEWGLSRDKARQDEPGFIQTRGIIENLNGDLTLSTNSTASGSAEPSFIIWREIEEEKSSYRYDLAFLEEDWNGFESRIQFGSLNSEAERKVFDEYFELEGLDLNDSADVTVPAGSDPDAPLSEYDLLTANAYLVAADVDLESESLGHYLMLDQKLYRDFRFIAGARFEQNSADVQVNGTTNIRGAGANNPLANAPTEGGYDESVWLPSVTLIWTHPEQSWSIRAAYSQTIALPSAREVSPYASSTFAGSDVNVGNIELKPSDIENFDVGVSYRGEGADFVGLNLFYKKVANRIERIAGLGADSSDSDDYGDYDIFSYSQNLGAGLYSWYNNPSEATIAGVEFEFRKDLEFVGLRNFSLGGNFTKMEGVVDRFPIEVAAKTFTDGLTDPVLKNDAQIAAYRERGLTGQPEDILNFDITYDNPDWGFRVSVIAYYISDILRGTSLVDSYDVYEEAYQTIDLTMSKQFGDRWKLGFTAKNITDSQRGTYYELVDGQGDGLVTSKKTRDSYKVGTTYSISASYSF</sequence>
<dbReference type="Pfam" id="PF07715">
    <property type="entry name" value="Plug"/>
    <property type="match status" value="1"/>
</dbReference>
<dbReference type="HOGENOM" id="CLU_006935_0_0_0"/>
<name>D5EMN6_CORAD</name>
<dbReference type="Pfam" id="PF13715">
    <property type="entry name" value="CarbopepD_reg_2"/>
    <property type="match status" value="1"/>
</dbReference>
<comment type="similarity">
    <text evidence="4">Belongs to the TonB-dependent receptor family.</text>
</comment>
<dbReference type="InterPro" id="IPR012910">
    <property type="entry name" value="Plug_dom"/>
</dbReference>
<evidence type="ECO:0000259" key="7">
    <source>
        <dbReference type="Pfam" id="PF07715"/>
    </source>
</evidence>
<protein>
    <submittedName>
        <fullName evidence="8">TonB-dependent receptor</fullName>
    </submittedName>
</protein>
<dbReference type="InterPro" id="IPR000531">
    <property type="entry name" value="Beta-barrel_TonB"/>
</dbReference>
<dbReference type="PANTHER" id="PTHR40980">
    <property type="entry name" value="PLUG DOMAIN-CONTAINING PROTEIN"/>
    <property type="match status" value="1"/>
</dbReference>
<dbReference type="OrthoDB" id="9768470at2"/>
<feature type="domain" description="TonB-dependent receptor plug" evidence="7">
    <location>
        <begin position="232"/>
        <end position="320"/>
    </location>
</feature>
<dbReference type="SUPFAM" id="SSF56935">
    <property type="entry name" value="Porins"/>
    <property type="match status" value="1"/>
</dbReference>
<evidence type="ECO:0000256" key="4">
    <source>
        <dbReference type="RuleBase" id="RU003357"/>
    </source>
</evidence>
<evidence type="ECO:0000256" key="5">
    <source>
        <dbReference type="SAM" id="SignalP"/>
    </source>
</evidence>
<dbReference type="PANTHER" id="PTHR40980:SF4">
    <property type="entry name" value="TONB-DEPENDENT RECEPTOR-LIKE BETA-BARREL DOMAIN-CONTAINING PROTEIN"/>
    <property type="match status" value="1"/>
</dbReference>
<dbReference type="InterPro" id="IPR036942">
    <property type="entry name" value="Beta-barrel_TonB_sf"/>
</dbReference>